<proteinExistence type="predicted"/>
<dbReference type="Proteomes" id="UP000563094">
    <property type="component" value="Unassembled WGS sequence"/>
</dbReference>
<comment type="caution">
    <text evidence="1">The sequence shown here is derived from an EMBL/GenBank/DDBJ whole genome shotgun (WGS) entry which is preliminary data.</text>
</comment>
<organism evidence="1 2">
    <name type="scientific">Rufibacter quisquiliarum</name>
    <dbReference type="NCBI Taxonomy" id="1549639"/>
    <lineage>
        <taxon>Bacteria</taxon>
        <taxon>Pseudomonadati</taxon>
        <taxon>Bacteroidota</taxon>
        <taxon>Cytophagia</taxon>
        <taxon>Cytophagales</taxon>
        <taxon>Hymenobacteraceae</taxon>
        <taxon>Rufibacter</taxon>
    </lineage>
</organism>
<keyword evidence="2" id="KW-1185">Reference proteome</keyword>
<sequence length="30" mass="3194">MYSKPPPGVVIIMVPVVVEIKVEGTADEPV</sequence>
<accession>A0A839GLI2</accession>
<dbReference type="AlphaFoldDB" id="A0A839GLI2"/>
<gene>
    <name evidence="1" type="ORF">FHS90_004298</name>
</gene>
<reference evidence="1 2" key="1">
    <citation type="submission" date="2020-08" db="EMBL/GenBank/DDBJ databases">
        <title>Genomic Encyclopedia of Type Strains, Phase IV (KMG-IV): sequencing the most valuable type-strain genomes for metagenomic binning, comparative biology and taxonomic classification.</title>
        <authorList>
            <person name="Goeker M."/>
        </authorList>
    </citation>
    <scope>NUCLEOTIDE SEQUENCE [LARGE SCALE GENOMIC DNA]</scope>
    <source>
        <strain evidence="1 2">DSM 29854</strain>
    </source>
</reference>
<name>A0A839GLI2_9BACT</name>
<protein>
    <submittedName>
        <fullName evidence="1">Uncharacterized protein</fullName>
    </submittedName>
</protein>
<dbReference type="EMBL" id="JACJIQ010000024">
    <property type="protein sequence ID" value="MBA9079560.1"/>
    <property type="molecule type" value="Genomic_DNA"/>
</dbReference>
<evidence type="ECO:0000313" key="1">
    <source>
        <dbReference type="EMBL" id="MBA9079560.1"/>
    </source>
</evidence>
<evidence type="ECO:0000313" key="2">
    <source>
        <dbReference type="Proteomes" id="UP000563094"/>
    </source>
</evidence>